<proteinExistence type="predicted"/>
<sequence>MAKIRSRTPDSPLKNYSFNDHFWQKSDVKSGRPGIIGAAHVVTGVPVIVKEWPRRQGLDDSELEEIWRHEVRQLHRLVSYPGARESLAVLLDSSEEKDAFYLVLSCENRVPLQTLLEGNRGQYWFRAPRTPRNRLRLWEEFNRLAEGLEILHAQGILHRNIDAWSVLTSAGQEPDFLLTGFEWSIRLSQSVAKTAKSAERGRKAGQGVTTYSFYEDWRTAGVLAARLLNFPSLAKAGEAYRPDVSGAAEFLTAGERDLLSLLLRADPLQRIDGEVVIEKIDQVIDQLKAQVQGSEPKLVLALQISRDSPVSRAIRDASERTINVWDEEDQLRFVHQDLSEDPRLVRMKSDDPDKPPRFELVGRHLTYVLAPYAPPFGEENWSIARCSDVRRQPPPYALIDEDRRLEGWSLEPITLGAANQRYRLLQGKTSRWDRILRPLPADPRMAALADRTYRAMTLVQVLDTLALAAEIWPVRVAETIVRDGDIRIKLVGRDDPLVSRLAKALGLEPPSVRLQKLLESEQPAVDGEWKLSDEGGIGVRDSDKGVWRFVDIDRTSQPAGFVFEGSARPIANELFLRSGGAGHDRLLRRRLKALKSLREHSELLDMLADPQLDRRSSHEKFTIEDVEDRLDDSKTAALKELWAVLPLYMVQGPPGVGKTKLVQELVAARLGADGTERLLLAAQSHSAVDHLLDQVRKTLNENGTVGSDGNILALRCRPRDREQDSDDWDLANQARTVAERLAASSLVADAPEELKTRVSELVGALKKRQSDEDEPPRSGRTDRSFEALLLRSSNLIFASTGSLQLEQLIEERAQFDWSIVEEAGKATGVELLAPMLLSHRRLMIGDHKQLPPFNADAIERLLLAPSKLKEAIEIGRDLIIRPFGQAGMDDALDALLDCDIDALVSDTRSALLLFESMIEAEAAIPRTPASPPSMAHRLKYQHRMHPAISKLVSTAFYEGKLLDDEKVEARFEAKHSPVLSHDVTRLPDSPVLFVDIPFSREQMGGYTPEQLPRWRNRAEAELCCDALELLRPAPDKRPSLAVLSPYRAQMRLLEDRIDQLRPSRLKHLSDFSSPVGGFCGTVDSFQGNEADVVMISLVRHNHHAGVKALGFLSDPRRMNVLISRAKWRLILVGSLRFLRARFQPGEQVGKDHPLRFLQELLRTLDDLTTQKDAQGVPRARIITPQMLKGTGQ</sequence>
<dbReference type="Gene3D" id="3.40.50.300">
    <property type="entry name" value="P-loop containing nucleotide triphosphate hydrolases"/>
    <property type="match status" value="2"/>
</dbReference>
<dbReference type="GO" id="GO:0004672">
    <property type="term" value="F:protein kinase activity"/>
    <property type="evidence" value="ECO:0007669"/>
    <property type="project" value="InterPro"/>
</dbReference>
<reference evidence="2 3" key="1">
    <citation type="submission" date="2019-06" db="EMBL/GenBank/DDBJ databases">
        <title>Genome organization and adaptive potential of archetypical organophosphate degarding Sphingobium fuliginis ATCC 27551.</title>
        <authorList>
            <person name="Sarwar A."/>
            <person name="Parthasarathy S."/>
            <person name="Singh C."/>
            <person name="Siddavattam D."/>
        </authorList>
    </citation>
    <scope>NUCLEOTIDE SEQUENCE [LARGE SCALE GENOMIC DNA]</scope>
    <source>
        <strain evidence="2 3">ATCC 27551</strain>
    </source>
</reference>
<organism evidence="2 3">
    <name type="scientific">Sphingobium fuliginis ATCC 27551</name>
    <dbReference type="NCBI Taxonomy" id="1208342"/>
    <lineage>
        <taxon>Bacteria</taxon>
        <taxon>Pseudomonadati</taxon>
        <taxon>Pseudomonadota</taxon>
        <taxon>Alphaproteobacteria</taxon>
        <taxon>Sphingomonadales</taxon>
        <taxon>Sphingomonadaceae</taxon>
        <taxon>Sphingobium</taxon>
    </lineage>
</organism>
<protein>
    <recommendedName>
        <fullName evidence="1">Protein kinase domain-containing protein</fullName>
    </recommendedName>
</protein>
<gene>
    <name evidence="2" type="ORF">FIL70_03180</name>
</gene>
<dbReference type="InterPro" id="IPR045055">
    <property type="entry name" value="DNA2/NAM7-like"/>
</dbReference>
<dbReference type="InterPro" id="IPR011009">
    <property type="entry name" value="Kinase-like_dom_sf"/>
</dbReference>
<dbReference type="GO" id="GO:0005524">
    <property type="term" value="F:ATP binding"/>
    <property type="evidence" value="ECO:0007669"/>
    <property type="project" value="InterPro"/>
</dbReference>
<dbReference type="SUPFAM" id="SSF56112">
    <property type="entry name" value="Protein kinase-like (PK-like)"/>
    <property type="match status" value="1"/>
</dbReference>
<dbReference type="AlphaFoldDB" id="A0A5B8CC78"/>
<name>A0A5B8CC78_SPHSA</name>
<dbReference type="PANTHER" id="PTHR10887">
    <property type="entry name" value="DNA2/NAM7 HELICASE FAMILY"/>
    <property type="match status" value="1"/>
</dbReference>
<feature type="domain" description="Protein kinase" evidence="1">
    <location>
        <begin position="22"/>
        <end position="284"/>
    </location>
</feature>
<dbReference type="InterPro" id="IPR047187">
    <property type="entry name" value="SF1_C_Upf1"/>
</dbReference>
<dbReference type="Gene3D" id="1.10.510.10">
    <property type="entry name" value="Transferase(Phosphotransferase) domain 1"/>
    <property type="match status" value="1"/>
</dbReference>
<evidence type="ECO:0000313" key="2">
    <source>
        <dbReference type="EMBL" id="QDC36395.1"/>
    </source>
</evidence>
<evidence type="ECO:0000259" key="1">
    <source>
        <dbReference type="PROSITE" id="PS50011"/>
    </source>
</evidence>
<dbReference type="Proteomes" id="UP000311469">
    <property type="component" value="Chromosome cSF1"/>
</dbReference>
<dbReference type="PROSITE" id="PS50011">
    <property type="entry name" value="PROTEIN_KINASE_DOM"/>
    <property type="match status" value="1"/>
</dbReference>
<dbReference type="RefSeq" id="WP_140041618.1">
    <property type="nucleotide sequence ID" value="NZ_CP041016.1"/>
</dbReference>
<evidence type="ECO:0000313" key="3">
    <source>
        <dbReference type="Proteomes" id="UP000311469"/>
    </source>
</evidence>
<dbReference type="InterPro" id="IPR000719">
    <property type="entry name" value="Prot_kinase_dom"/>
</dbReference>
<dbReference type="GO" id="GO:0004386">
    <property type="term" value="F:helicase activity"/>
    <property type="evidence" value="ECO:0007669"/>
    <property type="project" value="InterPro"/>
</dbReference>
<accession>A0A5B8CC78</accession>
<dbReference type="CDD" id="cd18808">
    <property type="entry name" value="SF1_C_Upf1"/>
    <property type="match status" value="1"/>
</dbReference>
<dbReference type="KEGG" id="sufl:FIL70_03180"/>
<dbReference type="Pfam" id="PF13086">
    <property type="entry name" value="AAA_11"/>
    <property type="match status" value="1"/>
</dbReference>
<dbReference type="EMBL" id="CP041016">
    <property type="protein sequence ID" value="QDC36395.1"/>
    <property type="molecule type" value="Genomic_DNA"/>
</dbReference>
<dbReference type="InterPro" id="IPR041677">
    <property type="entry name" value="DNA2/NAM7_AAA_11"/>
</dbReference>
<dbReference type="InterPro" id="IPR027417">
    <property type="entry name" value="P-loop_NTPase"/>
</dbReference>
<dbReference type="InterPro" id="IPR041679">
    <property type="entry name" value="DNA2/NAM7-like_C"/>
</dbReference>
<dbReference type="Gene3D" id="3.30.200.20">
    <property type="entry name" value="Phosphorylase Kinase, domain 1"/>
    <property type="match status" value="1"/>
</dbReference>
<dbReference type="SUPFAM" id="SSF52540">
    <property type="entry name" value="P-loop containing nucleoside triphosphate hydrolases"/>
    <property type="match status" value="1"/>
</dbReference>
<dbReference type="PANTHER" id="PTHR10887:SF495">
    <property type="entry name" value="HELICASE SENATAXIN ISOFORM X1-RELATED"/>
    <property type="match status" value="1"/>
</dbReference>
<dbReference type="Pfam" id="PF13087">
    <property type="entry name" value="AAA_12"/>
    <property type="match status" value="1"/>
</dbReference>